<evidence type="ECO:0000313" key="7">
    <source>
        <dbReference type="EMBL" id="AFH49270.1"/>
    </source>
</evidence>
<dbReference type="PANTHER" id="PTHR32060:SF30">
    <property type="entry name" value="CARBOXY-TERMINAL PROCESSING PROTEASE CTPA"/>
    <property type="match status" value="1"/>
</dbReference>
<dbReference type="Gene3D" id="3.30.750.44">
    <property type="match status" value="1"/>
</dbReference>
<dbReference type="PANTHER" id="PTHR32060">
    <property type="entry name" value="TAIL-SPECIFIC PROTEASE"/>
    <property type="match status" value="1"/>
</dbReference>
<protein>
    <submittedName>
        <fullName evidence="7">Periplasmic protease</fullName>
    </submittedName>
</protein>
<keyword evidence="8" id="KW-1185">Reference proteome</keyword>
<dbReference type="Pfam" id="PF17820">
    <property type="entry name" value="PDZ_6"/>
    <property type="match status" value="1"/>
</dbReference>
<dbReference type="Gene3D" id="3.90.226.10">
    <property type="entry name" value="2-enoyl-CoA Hydratase, Chain A, domain 1"/>
    <property type="match status" value="1"/>
</dbReference>
<keyword evidence="4 5" id="KW-0720">Serine protease</keyword>
<evidence type="ECO:0000256" key="2">
    <source>
        <dbReference type="ARBA" id="ARBA00022670"/>
    </source>
</evidence>
<reference evidence="7 8" key="1">
    <citation type="journal article" date="2012" name="Front. Microbiol.">
        <title>Complete genome of Ignavibacterium album, a metabolically versatile, flagellated, facultative anaerobe from the phylum Chlorobi.</title>
        <authorList>
            <person name="Liu Z."/>
            <person name="Frigaard N.-U."/>
            <person name="Vogl K."/>
            <person name="Iino T."/>
            <person name="Ohkuma M."/>
            <person name="Overmann J."/>
            <person name="Bryant D.A."/>
        </authorList>
    </citation>
    <scope>NUCLEOTIDE SEQUENCE [LARGE SCALE GENOMIC DNA]</scope>
    <source>
        <strain evidence="8">DSM 19864 / JCM 16511 / NBRC 101810 / Mat9-16</strain>
    </source>
</reference>
<name>I0AJW3_IGNAJ</name>
<dbReference type="OrthoDB" id="9812068at2"/>
<dbReference type="GO" id="GO:0008236">
    <property type="term" value="F:serine-type peptidase activity"/>
    <property type="evidence" value="ECO:0007669"/>
    <property type="project" value="UniProtKB-KW"/>
</dbReference>
<organism evidence="7 8">
    <name type="scientific">Ignavibacterium album (strain DSM 19864 / JCM 16511 / NBRC 101810 / Mat9-16)</name>
    <dbReference type="NCBI Taxonomy" id="945713"/>
    <lineage>
        <taxon>Bacteria</taxon>
        <taxon>Pseudomonadati</taxon>
        <taxon>Ignavibacteriota</taxon>
        <taxon>Ignavibacteria</taxon>
        <taxon>Ignavibacteriales</taxon>
        <taxon>Ignavibacteriaceae</taxon>
        <taxon>Ignavibacterium</taxon>
    </lineage>
</organism>
<dbReference type="Proteomes" id="UP000007394">
    <property type="component" value="Chromosome"/>
</dbReference>
<gene>
    <name evidence="7" type="ordered locus">IALB_1562</name>
</gene>
<dbReference type="GO" id="GO:0007165">
    <property type="term" value="P:signal transduction"/>
    <property type="evidence" value="ECO:0007669"/>
    <property type="project" value="TreeGrafter"/>
</dbReference>
<dbReference type="PATRIC" id="fig|945713.3.peg.1563"/>
<comment type="similarity">
    <text evidence="1 5">Belongs to the peptidase S41A family.</text>
</comment>
<dbReference type="SMART" id="SM00228">
    <property type="entry name" value="PDZ"/>
    <property type="match status" value="1"/>
</dbReference>
<dbReference type="InterPro" id="IPR041489">
    <property type="entry name" value="PDZ_6"/>
</dbReference>
<dbReference type="GO" id="GO:0006508">
    <property type="term" value="P:proteolysis"/>
    <property type="evidence" value="ECO:0007669"/>
    <property type="project" value="UniProtKB-KW"/>
</dbReference>
<dbReference type="InterPro" id="IPR001478">
    <property type="entry name" value="PDZ"/>
</dbReference>
<feature type="domain" description="PDZ" evidence="6">
    <location>
        <begin position="85"/>
        <end position="153"/>
    </location>
</feature>
<dbReference type="Pfam" id="PF03572">
    <property type="entry name" value="Peptidase_S41"/>
    <property type="match status" value="1"/>
</dbReference>
<dbReference type="eggNOG" id="COG0793">
    <property type="taxonomic scope" value="Bacteria"/>
</dbReference>
<sequence length="538" mass="61354">MFSNWTKFPFLFLVLTIGALIGIQLEKVFSGDNLRESIRKFNDVLTYTEKYYIEEVDTQKLVEAALNGMFNQLDPHSVYIPAKEFTAVEESFRGDFEGIGIEFQIVNDTLTVVSPITGGPSEQLGILPGDRIVKIDGNPVIGITNDDVRQKLRGKAGTKVNVTIARPGVSKLLEYTIVRDKIPIYSVDAHFMIDDKTGYVSVSRFSETTFDELFTALKDLDAKGMKQLLLDLRGNPGGYLNQAVQIADLFIDGQKRIVYTEGRRKEFNEEYYASETYPYEKIPLVVLINRGSASASEIVSGAIQDWDRGLVVGETSFGKGLVQRQFQLFDNSAIRLTISEYFTPSGRLIQRDYKNKKDKKDYYSEISDREESEGENIEHTAEKDSTKPTYKTLVKKRTVFGGGGITPDYIVKSETLTEYTQNLLKENLFYSFVLNYLDTKTKDIKNRFGDNLNKFRKEFFISDEMLNSFVSYAKTKKVEFVKSDFEKDKDYIAARLKAQIARNFWKNDGWYSVLLEGDSQYNQALKLFNEAKDLANLK</sequence>
<dbReference type="SUPFAM" id="SSF50156">
    <property type="entry name" value="PDZ domain-like"/>
    <property type="match status" value="1"/>
</dbReference>
<dbReference type="PROSITE" id="PS50106">
    <property type="entry name" value="PDZ"/>
    <property type="match status" value="1"/>
</dbReference>
<evidence type="ECO:0000256" key="4">
    <source>
        <dbReference type="ARBA" id="ARBA00022825"/>
    </source>
</evidence>
<dbReference type="EMBL" id="CP003418">
    <property type="protein sequence ID" value="AFH49270.1"/>
    <property type="molecule type" value="Genomic_DNA"/>
</dbReference>
<dbReference type="NCBIfam" id="TIGR00225">
    <property type="entry name" value="prc"/>
    <property type="match status" value="1"/>
</dbReference>
<dbReference type="CDD" id="cd07560">
    <property type="entry name" value="Peptidase_S41_CPP"/>
    <property type="match status" value="1"/>
</dbReference>
<evidence type="ECO:0000256" key="1">
    <source>
        <dbReference type="ARBA" id="ARBA00009179"/>
    </source>
</evidence>
<evidence type="ECO:0000256" key="5">
    <source>
        <dbReference type="RuleBase" id="RU004404"/>
    </source>
</evidence>
<dbReference type="InterPro" id="IPR029045">
    <property type="entry name" value="ClpP/crotonase-like_dom_sf"/>
</dbReference>
<dbReference type="InterPro" id="IPR036034">
    <property type="entry name" value="PDZ_sf"/>
</dbReference>
<dbReference type="SMART" id="SM00245">
    <property type="entry name" value="TSPc"/>
    <property type="match status" value="1"/>
</dbReference>
<dbReference type="Gene3D" id="2.30.42.10">
    <property type="match status" value="1"/>
</dbReference>
<dbReference type="GO" id="GO:0004175">
    <property type="term" value="F:endopeptidase activity"/>
    <property type="evidence" value="ECO:0007669"/>
    <property type="project" value="TreeGrafter"/>
</dbReference>
<dbReference type="FunFam" id="2.30.42.10:FF:000063">
    <property type="entry name" value="Peptidase, S41 family"/>
    <property type="match status" value="1"/>
</dbReference>
<keyword evidence="3 5" id="KW-0378">Hydrolase</keyword>
<dbReference type="GO" id="GO:0030288">
    <property type="term" value="C:outer membrane-bounded periplasmic space"/>
    <property type="evidence" value="ECO:0007669"/>
    <property type="project" value="TreeGrafter"/>
</dbReference>
<dbReference type="InterPro" id="IPR055210">
    <property type="entry name" value="CtpA/B_N"/>
</dbReference>
<dbReference type="RefSeq" id="WP_014560423.1">
    <property type="nucleotide sequence ID" value="NC_017464.1"/>
</dbReference>
<dbReference type="SUPFAM" id="SSF52096">
    <property type="entry name" value="ClpP/crotonase"/>
    <property type="match status" value="1"/>
</dbReference>
<evidence type="ECO:0000259" key="6">
    <source>
        <dbReference type="PROSITE" id="PS50106"/>
    </source>
</evidence>
<evidence type="ECO:0000313" key="8">
    <source>
        <dbReference type="Proteomes" id="UP000007394"/>
    </source>
</evidence>
<dbReference type="STRING" id="945713.IALB_1562"/>
<dbReference type="InterPro" id="IPR004447">
    <property type="entry name" value="Peptidase_S41A"/>
</dbReference>
<proteinExistence type="inferred from homology"/>
<accession>I0AJW3</accession>
<dbReference type="KEGG" id="ial:IALB_1562"/>
<dbReference type="InterPro" id="IPR005151">
    <property type="entry name" value="Tail-specific_protease"/>
</dbReference>
<dbReference type="AlphaFoldDB" id="I0AJW3"/>
<dbReference type="CDD" id="cd06782">
    <property type="entry name" value="cpPDZ_CPP-like"/>
    <property type="match status" value="1"/>
</dbReference>
<evidence type="ECO:0000256" key="3">
    <source>
        <dbReference type="ARBA" id="ARBA00022801"/>
    </source>
</evidence>
<dbReference type="Pfam" id="PF22694">
    <property type="entry name" value="CtpB_N-like"/>
    <property type="match status" value="1"/>
</dbReference>
<keyword evidence="2 5" id="KW-0645">Protease</keyword>
<dbReference type="HOGENOM" id="CLU_017295_2_1_10"/>